<name>A0A6V7HPD3_9HYME</name>
<accession>A0A6V7HPD3</accession>
<organism evidence="1">
    <name type="scientific">Bracon brevicornis</name>
    <dbReference type="NCBI Taxonomy" id="1563983"/>
    <lineage>
        <taxon>Eukaryota</taxon>
        <taxon>Metazoa</taxon>
        <taxon>Ecdysozoa</taxon>
        <taxon>Arthropoda</taxon>
        <taxon>Hexapoda</taxon>
        <taxon>Insecta</taxon>
        <taxon>Pterygota</taxon>
        <taxon>Neoptera</taxon>
        <taxon>Endopterygota</taxon>
        <taxon>Hymenoptera</taxon>
        <taxon>Apocrita</taxon>
        <taxon>Ichneumonoidea</taxon>
        <taxon>Braconidae</taxon>
        <taxon>Braconinae</taxon>
        <taxon>Bracon</taxon>
    </lineage>
</organism>
<dbReference type="SUPFAM" id="SSF56672">
    <property type="entry name" value="DNA/RNA polymerases"/>
    <property type="match status" value="1"/>
</dbReference>
<dbReference type="InterPro" id="IPR043502">
    <property type="entry name" value="DNA/RNA_pol_sf"/>
</dbReference>
<proteinExistence type="predicted"/>
<evidence type="ECO:0000313" key="1">
    <source>
        <dbReference type="EMBL" id="CAD1527610.1"/>
    </source>
</evidence>
<sequence length="224" mass="25417">MQLQDLQLDTPSKRGIKLADKSTIKPKGGTAFIIDVGDIYGPQWFSVLPGMSNDLILGMDSWITFKVIIDSFAQTWTLADSRCVYNLSKITSASAQLLSLSTIDSKRLHEFLDIEFKKFDRESTGKTDLIEHVIELNGYTPHREKPRPRSELIRKIISIELLKKGYIVRSNSEWACSPVIAPKANGGLRFCINYKPINRPNKKPAYSIHNMKYLNSIMQKSSRP</sequence>
<reference evidence="1" key="1">
    <citation type="submission" date="2020-07" db="EMBL/GenBank/DDBJ databases">
        <authorList>
            <person name="Ferguson B K."/>
        </authorList>
    </citation>
    <scope>NUCLEOTIDE SEQUENCE</scope>
    <source>
        <strain evidence="1">L06</strain>
    </source>
</reference>
<dbReference type="EMBL" id="CADCXW020000001">
    <property type="protein sequence ID" value="CAD1527610.1"/>
    <property type="molecule type" value="Genomic_DNA"/>
</dbReference>
<gene>
    <name evidence="1" type="ORF">BBRV_LOCUS40</name>
</gene>
<dbReference type="GO" id="GO:0071897">
    <property type="term" value="P:DNA biosynthetic process"/>
    <property type="evidence" value="ECO:0007669"/>
    <property type="project" value="UniProtKB-ARBA"/>
</dbReference>
<dbReference type="Gene3D" id="3.10.10.10">
    <property type="entry name" value="HIV Type 1 Reverse Transcriptase, subunit A, domain 1"/>
    <property type="match status" value="1"/>
</dbReference>
<dbReference type="AlphaFoldDB" id="A0A6V7HPD3"/>
<protein>
    <submittedName>
        <fullName evidence="1">Uncharacterized protein</fullName>
    </submittedName>
</protein>